<evidence type="ECO:0000313" key="1">
    <source>
        <dbReference type="Proteomes" id="UP000035680"/>
    </source>
</evidence>
<dbReference type="WBParaSite" id="SVE_2023800.1">
    <property type="protein sequence ID" value="SVE_2023800.1"/>
    <property type="gene ID" value="SVE_2023800"/>
</dbReference>
<reference evidence="2" key="2">
    <citation type="submission" date="2015-08" db="UniProtKB">
        <authorList>
            <consortium name="WormBaseParasite"/>
        </authorList>
    </citation>
    <scope>IDENTIFICATION</scope>
</reference>
<sequence length="33" mass="3961">MDNHLSKSNHEKINFNRILFDLIRVEISVKSVY</sequence>
<name>A0A0K0G656_STRVS</name>
<organism evidence="1 2">
    <name type="scientific">Strongyloides venezuelensis</name>
    <name type="common">Threadworm</name>
    <dbReference type="NCBI Taxonomy" id="75913"/>
    <lineage>
        <taxon>Eukaryota</taxon>
        <taxon>Metazoa</taxon>
        <taxon>Ecdysozoa</taxon>
        <taxon>Nematoda</taxon>
        <taxon>Chromadorea</taxon>
        <taxon>Rhabditida</taxon>
        <taxon>Tylenchina</taxon>
        <taxon>Panagrolaimomorpha</taxon>
        <taxon>Strongyloidoidea</taxon>
        <taxon>Strongyloididae</taxon>
        <taxon>Strongyloides</taxon>
    </lineage>
</organism>
<proteinExistence type="predicted"/>
<evidence type="ECO:0000313" key="2">
    <source>
        <dbReference type="WBParaSite" id="SVE_2023800.1"/>
    </source>
</evidence>
<keyword evidence="1" id="KW-1185">Reference proteome</keyword>
<dbReference type="AlphaFoldDB" id="A0A0K0G656"/>
<protein>
    <submittedName>
        <fullName evidence="2">Transcriptional regulator</fullName>
    </submittedName>
</protein>
<accession>A0A0K0G656</accession>
<dbReference type="Proteomes" id="UP000035680">
    <property type="component" value="Unassembled WGS sequence"/>
</dbReference>
<reference evidence="1" key="1">
    <citation type="submission" date="2014-07" db="EMBL/GenBank/DDBJ databases">
        <authorList>
            <person name="Martin A.A"/>
            <person name="De Silva N."/>
        </authorList>
    </citation>
    <scope>NUCLEOTIDE SEQUENCE</scope>
</reference>